<sequence>MTQLTPSEEARPPTKRACSEATTSLWLFYYKHLFSYEVLVPSSGSVPVRFQSGSGRNDPPKTLIPEITQEFCSHEEYSAKCNYDEVILITNALYGHIRQGRCSPKDFGHFGCYADVSTYLSGQCSSKRSCTIDAGSSNLVESSPQCAKGLVEFLEGSHVCITGQPMKQFCPSTRVTSTEQFIFSKDALGAQCSNGYIMLSTDPALKFDVIDQGVQKQMEIASDQRSASFISSSHEIALTLDSPHRNIIITFKASPTIPHVIPEIEYENAEDGHFIDNTLSTGVVIGITLASTLVLCGFVVFVGCMCAKSRKRRYLPNKNYEKCEMVAVDGTIARMLKTDNVNKWQNTMNPTVTRNDHMPVVAMDRDLITINTRQLIHVMVLHFASDQVRNFGGVIENAFEHAYTITTNIKGFREAQYQSMSHAITLMPEQEIEGQVISFYATACVYIDTSNQAVIEKKKNNSLTIRCQYTEQLWNRKCIGTRWIGADVCRTVTATASEKFFFSKQAMQEKCPSPGYVSLEAKPGQQIQVKIVIPTDNYNHQNVGGIVEDGVEQAYTMSTNTDGRLEGLYSSKTHLITIVIGNAGQTHIVVFQANGCTDIESPHNAVIERNGDSLIVKCRYTEQVWNLKCIGTRWIGAVGTCKVPTKPPVIVLPKENEENIDEMIPHPRIISKELIIGIIVSATLVLCCIVFSVGYLCAKGMKRKYLSNKDYEKSEMVAVDGTIARMMKADNVHVWQNTMNPTMTRNDHVPVVAMDRDFITVNTNNL</sequence>
<keyword evidence="1" id="KW-0472">Membrane</keyword>
<gene>
    <name evidence="2" type="ORF">CAPTEDRAFT_211539</name>
</gene>
<dbReference type="HOGENOM" id="CLU_364572_0_0_1"/>
<reference evidence="2 4" key="2">
    <citation type="journal article" date="2013" name="Nature">
        <title>Insights into bilaterian evolution from three spiralian genomes.</title>
        <authorList>
            <person name="Simakov O."/>
            <person name="Marletaz F."/>
            <person name="Cho S.J."/>
            <person name="Edsinger-Gonzales E."/>
            <person name="Havlak P."/>
            <person name="Hellsten U."/>
            <person name="Kuo D.H."/>
            <person name="Larsson T."/>
            <person name="Lv J."/>
            <person name="Arendt D."/>
            <person name="Savage R."/>
            <person name="Osoegawa K."/>
            <person name="de Jong P."/>
            <person name="Grimwood J."/>
            <person name="Chapman J.A."/>
            <person name="Shapiro H."/>
            <person name="Aerts A."/>
            <person name="Otillar R.P."/>
            <person name="Terry A.Y."/>
            <person name="Boore J.L."/>
            <person name="Grigoriev I.V."/>
            <person name="Lindberg D.R."/>
            <person name="Seaver E.C."/>
            <person name="Weisblat D.A."/>
            <person name="Putnam N.H."/>
            <person name="Rokhsar D.S."/>
        </authorList>
    </citation>
    <scope>NUCLEOTIDE SEQUENCE</scope>
    <source>
        <strain evidence="2 4">I ESC-2004</strain>
    </source>
</reference>
<evidence type="ECO:0000313" key="4">
    <source>
        <dbReference type="Proteomes" id="UP000014760"/>
    </source>
</evidence>
<proteinExistence type="predicted"/>
<evidence type="ECO:0000313" key="3">
    <source>
        <dbReference type="EnsemblMetazoa" id="CapteP211539"/>
    </source>
</evidence>
<name>R7TGJ6_CAPTE</name>
<evidence type="ECO:0000256" key="1">
    <source>
        <dbReference type="SAM" id="Phobius"/>
    </source>
</evidence>
<protein>
    <recommendedName>
        <fullName evidence="5">SUEL-type lectin domain-containing protein</fullName>
    </recommendedName>
</protein>
<dbReference type="InterPro" id="IPR043159">
    <property type="entry name" value="Lectin_gal-bd_sf"/>
</dbReference>
<reference evidence="3" key="3">
    <citation type="submission" date="2015-06" db="UniProtKB">
        <authorList>
            <consortium name="EnsemblMetazoa"/>
        </authorList>
    </citation>
    <scope>IDENTIFICATION</scope>
</reference>
<keyword evidence="1" id="KW-1133">Transmembrane helix</keyword>
<feature type="transmembrane region" description="Helical" evidence="1">
    <location>
        <begin position="674"/>
        <end position="696"/>
    </location>
</feature>
<evidence type="ECO:0008006" key="5">
    <source>
        <dbReference type="Google" id="ProtNLM"/>
    </source>
</evidence>
<dbReference type="EMBL" id="AMQN01014214">
    <property type="status" value="NOT_ANNOTATED_CDS"/>
    <property type="molecule type" value="Genomic_DNA"/>
</dbReference>
<dbReference type="EMBL" id="KB310812">
    <property type="protein sequence ID" value="ELT90701.1"/>
    <property type="molecule type" value="Genomic_DNA"/>
</dbReference>
<keyword evidence="1" id="KW-0812">Transmembrane</keyword>
<dbReference type="PANTHER" id="PTHR46780">
    <property type="entry name" value="PROTEIN EVA-1"/>
    <property type="match status" value="1"/>
</dbReference>
<dbReference type="AlphaFoldDB" id="R7TGJ6"/>
<organism evidence="2">
    <name type="scientific">Capitella teleta</name>
    <name type="common">Polychaete worm</name>
    <dbReference type="NCBI Taxonomy" id="283909"/>
    <lineage>
        <taxon>Eukaryota</taxon>
        <taxon>Metazoa</taxon>
        <taxon>Spiralia</taxon>
        <taxon>Lophotrochozoa</taxon>
        <taxon>Annelida</taxon>
        <taxon>Polychaeta</taxon>
        <taxon>Sedentaria</taxon>
        <taxon>Scolecida</taxon>
        <taxon>Capitellidae</taxon>
        <taxon>Capitella</taxon>
    </lineage>
</organism>
<dbReference type="Gene3D" id="2.60.120.740">
    <property type="match status" value="1"/>
</dbReference>
<feature type="transmembrane region" description="Helical" evidence="1">
    <location>
        <begin position="283"/>
        <end position="307"/>
    </location>
</feature>
<reference evidence="4" key="1">
    <citation type="submission" date="2012-12" db="EMBL/GenBank/DDBJ databases">
        <authorList>
            <person name="Hellsten U."/>
            <person name="Grimwood J."/>
            <person name="Chapman J.A."/>
            <person name="Shapiro H."/>
            <person name="Aerts A."/>
            <person name="Otillar R.P."/>
            <person name="Terry A.Y."/>
            <person name="Boore J.L."/>
            <person name="Simakov O."/>
            <person name="Marletaz F."/>
            <person name="Cho S.-J."/>
            <person name="Edsinger-Gonzales E."/>
            <person name="Havlak P."/>
            <person name="Kuo D.-H."/>
            <person name="Larsson T."/>
            <person name="Lv J."/>
            <person name="Arendt D."/>
            <person name="Savage R."/>
            <person name="Osoegawa K."/>
            <person name="de Jong P."/>
            <person name="Lindberg D.R."/>
            <person name="Seaver E.C."/>
            <person name="Weisblat D.A."/>
            <person name="Putnam N.H."/>
            <person name="Grigoriev I.V."/>
            <person name="Rokhsar D.S."/>
        </authorList>
    </citation>
    <scope>NUCLEOTIDE SEQUENCE</scope>
    <source>
        <strain evidence="4">I ESC-2004</strain>
    </source>
</reference>
<evidence type="ECO:0000313" key="2">
    <source>
        <dbReference type="EMBL" id="ELT90701.1"/>
    </source>
</evidence>
<dbReference type="EnsemblMetazoa" id="CapteT211539">
    <property type="protein sequence ID" value="CapteP211539"/>
    <property type="gene ID" value="CapteG211539"/>
</dbReference>
<keyword evidence="4" id="KW-1185">Reference proteome</keyword>
<dbReference type="Proteomes" id="UP000014760">
    <property type="component" value="Unassembled WGS sequence"/>
</dbReference>
<accession>R7TGJ6</accession>